<dbReference type="Proteomes" id="UP001497480">
    <property type="component" value="Unassembled WGS sequence"/>
</dbReference>
<dbReference type="AlphaFoldDB" id="A0AAV1XNX9"/>
<organism evidence="2 3">
    <name type="scientific">Lupinus luteus</name>
    <name type="common">European yellow lupine</name>
    <dbReference type="NCBI Taxonomy" id="3873"/>
    <lineage>
        <taxon>Eukaryota</taxon>
        <taxon>Viridiplantae</taxon>
        <taxon>Streptophyta</taxon>
        <taxon>Embryophyta</taxon>
        <taxon>Tracheophyta</taxon>
        <taxon>Spermatophyta</taxon>
        <taxon>Magnoliopsida</taxon>
        <taxon>eudicotyledons</taxon>
        <taxon>Gunneridae</taxon>
        <taxon>Pentapetalae</taxon>
        <taxon>rosids</taxon>
        <taxon>fabids</taxon>
        <taxon>Fabales</taxon>
        <taxon>Fabaceae</taxon>
        <taxon>Papilionoideae</taxon>
        <taxon>50 kb inversion clade</taxon>
        <taxon>genistoids sensu lato</taxon>
        <taxon>core genistoids</taxon>
        <taxon>Genisteae</taxon>
        <taxon>Lupinus</taxon>
    </lineage>
</organism>
<name>A0AAV1XNX9_LUPLU</name>
<feature type="coiled-coil region" evidence="1">
    <location>
        <begin position="1"/>
        <end position="50"/>
    </location>
</feature>
<sequence length="103" mass="12347">MEDLKKQLDNMQEKIKDISSKYEDKIHTERQILKKEMNKYKSKVAYLNENMKEQDEIVRNQETIITRWMTRFAQIAYLANEAINGIPHLLREATSMMDPFKHS</sequence>
<evidence type="ECO:0000313" key="3">
    <source>
        <dbReference type="Proteomes" id="UP001497480"/>
    </source>
</evidence>
<protein>
    <submittedName>
        <fullName evidence="2">Uncharacterized protein</fullName>
    </submittedName>
</protein>
<keyword evidence="3" id="KW-1185">Reference proteome</keyword>
<evidence type="ECO:0000313" key="2">
    <source>
        <dbReference type="EMBL" id="CAL0323435.1"/>
    </source>
</evidence>
<comment type="caution">
    <text evidence="2">The sequence shown here is derived from an EMBL/GenBank/DDBJ whole genome shotgun (WGS) entry which is preliminary data.</text>
</comment>
<evidence type="ECO:0000256" key="1">
    <source>
        <dbReference type="SAM" id="Coils"/>
    </source>
</evidence>
<reference evidence="2 3" key="1">
    <citation type="submission" date="2024-03" db="EMBL/GenBank/DDBJ databases">
        <authorList>
            <person name="Martinez-Hernandez J."/>
        </authorList>
    </citation>
    <scope>NUCLEOTIDE SEQUENCE [LARGE SCALE GENOMIC DNA]</scope>
</reference>
<dbReference type="EMBL" id="CAXHTB010000017">
    <property type="protein sequence ID" value="CAL0323435.1"/>
    <property type="molecule type" value="Genomic_DNA"/>
</dbReference>
<proteinExistence type="predicted"/>
<keyword evidence="1" id="KW-0175">Coiled coil</keyword>
<gene>
    <name evidence="2" type="ORF">LLUT_LOCUS24495</name>
</gene>
<accession>A0AAV1XNX9</accession>